<dbReference type="PROSITE" id="PS50103">
    <property type="entry name" value="ZF_C3H1"/>
    <property type="match status" value="1"/>
</dbReference>
<dbReference type="GO" id="GO:0008270">
    <property type="term" value="F:zinc ion binding"/>
    <property type="evidence" value="ECO:0007669"/>
    <property type="project" value="UniProtKB-KW"/>
</dbReference>
<feature type="zinc finger region" description="C3H1-type" evidence="1">
    <location>
        <begin position="15"/>
        <end position="49"/>
    </location>
</feature>
<evidence type="ECO:0000256" key="1">
    <source>
        <dbReference type="PROSITE-ProRule" id="PRU00723"/>
    </source>
</evidence>
<evidence type="ECO:0000313" key="4">
    <source>
        <dbReference type="WBParaSite" id="ACRNAN_scaffold1782.g6983.t1"/>
    </source>
</evidence>
<keyword evidence="3" id="KW-1185">Reference proteome</keyword>
<accession>A0A914D3B6</accession>
<dbReference type="Pfam" id="PF00642">
    <property type="entry name" value="zf-CCCH"/>
    <property type="match status" value="1"/>
</dbReference>
<dbReference type="AlphaFoldDB" id="A0A914D3B6"/>
<evidence type="ECO:0000313" key="3">
    <source>
        <dbReference type="Proteomes" id="UP000887540"/>
    </source>
</evidence>
<keyword evidence="1" id="KW-0479">Metal-binding</keyword>
<organism evidence="3 4">
    <name type="scientific">Acrobeloides nanus</name>
    <dbReference type="NCBI Taxonomy" id="290746"/>
    <lineage>
        <taxon>Eukaryota</taxon>
        <taxon>Metazoa</taxon>
        <taxon>Ecdysozoa</taxon>
        <taxon>Nematoda</taxon>
        <taxon>Chromadorea</taxon>
        <taxon>Rhabditida</taxon>
        <taxon>Tylenchina</taxon>
        <taxon>Cephalobomorpha</taxon>
        <taxon>Cephaloboidea</taxon>
        <taxon>Cephalobidae</taxon>
        <taxon>Acrobeloides</taxon>
    </lineage>
</organism>
<evidence type="ECO:0000259" key="2">
    <source>
        <dbReference type="PROSITE" id="PS50103"/>
    </source>
</evidence>
<keyword evidence="1" id="KW-0863">Zinc-finger</keyword>
<keyword evidence="1" id="KW-0862">Zinc</keyword>
<name>A0A914D3B6_9BILA</name>
<sequence>MATATDNRICNFRNYCRTPSCKFFHPEVPCDKLQICTYGERCRFIHPPCQDVNCIGLNCKFTHVHRDPKLQQAVGVNNISKAMNTTNISAPHPQRKKLTVEMHDQLKKMK</sequence>
<dbReference type="Pfam" id="PF14608">
    <property type="entry name" value="zf-CCCH_2"/>
    <property type="match status" value="2"/>
</dbReference>
<dbReference type="InterPro" id="IPR000571">
    <property type="entry name" value="Znf_CCCH"/>
</dbReference>
<feature type="domain" description="C3H1-type" evidence="2">
    <location>
        <begin position="15"/>
        <end position="49"/>
    </location>
</feature>
<protein>
    <submittedName>
        <fullName evidence="4">C3H1-type domain-containing protein</fullName>
    </submittedName>
</protein>
<dbReference type="Proteomes" id="UP000887540">
    <property type="component" value="Unplaced"/>
</dbReference>
<reference evidence="4" key="1">
    <citation type="submission" date="2022-11" db="UniProtKB">
        <authorList>
            <consortium name="WormBaseParasite"/>
        </authorList>
    </citation>
    <scope>IDENTIFICATION</scope>
</reference>
<dbReference type="Gene3D" id="4.10.1000.30">
    <property type="match status" value="1"/>
</dbReference>
<dbReference type="WBParaSite" id="ACRNAN_scaffold1782.g6983.t1">
    <property type="protein sequence ID" value="ACRNAN_scaffold1782.g6983.t1"/>
    <property type="gene ID" value="ACRNAN_scaffold1782.g6983"/>
</dbReference>
<proteinExistence type="predicted"/>